<evidence type="ECO:0000259" key="3">
    <source>
        <dbReference type="Pfam" id="PF02397"/>
    </source>
</evidence>
<dbReference type="EMBL" id="FOIU01000001">
    <property type="protein sequence ID" value="SEV94752.1"/>
    <property type="molecule type" value="Genomic_DNA"/>
</dbReference>
<keyword evidence="4" id="KW-0808">Transferase</keyword>
<evidence type="ECO:0000313" key="5">
    <source>
        <dbReference type="Proteomes" id="UP000199469"/>
    </source>
</evidence>
<evidence type="ECO:0000256" key="1">
    <source>
        <dbReference type="ARBA" id="ARBA00006464"/>
    </source>
</evidence>
<dbReference type="AlphaFoldDB" id="A0A1I0N152"/>
<evidence type="ECO:0000256" key="2">
    <source>
        <dbReference type="SAM" id="Phobius"/>
    </source>
</evidence>
<accession>A0A1I0N152</accession>
<keyword evidence="2" id="KW-1133">Transmembrane helix</keyword>
<dbReference type="PANTHER" id="PTHR30576">
    <property type="entry name" value="COLANIC BIOSYNTHESIS UDP-GLUCOSE LIPID CARRIER TRANSFERASE"/>
    <property type="match status" value="1"/>
</dbReference>
<feature type="domain" description="Bacterial sugar transferase" evidence="3">
    <location>
        <begin position="8"/>
        <end position="188"/>
    </location>
</feature>
<keyword evidence="2" id="KW-0812">Transmembrane</keyword>
<evidence type="ECO:0000313" key="4">
    <source>
        <dbReference type="EMBL" id="SEV94752.1"/>
    </source>
</evidence>
<keyword evidence="5" id="KW-1185">Reference proteome</keyword>
<feature type="transmembrane region" description="Helical" evidence="2">
    <location>
        <begin position="9"/>
        <end position="34"/>
    </location>
</feature>
<reference evidence="5" key="1">
    <citation type="submission" date="2016-10" db="EMBL/GenBank/DDBJ databases">
        <authorList>
            <person name="Varghese N."/>
            <person name="Submissions S."/>
        </authorList>
    </citation>
    <scope>NUCLEOTIDE SEQUENCE [LARGE SCALE GENOMIC DNA]</scope>
    <source>
        <strain evidence="5">DSM 17724</strain>
    </source>
</reference>
<dbReference type="PANTHER" id="PTHR30576:SF20">
    <property type="entry name" value="QUINOVOSAMINEPHOSPHOTRANSFERAE-RELATED"/>
    <property type="match status" value="1"/>
</dbReference>
<dbReference type="OrthoDB" id="9808602at2"/>
<gene>
    <name evidence="4" type="ORF">SAMN05421841_0325</name>
</gene>
<sequence length="190" mass="22326">MNQYRYWKVIFDCFFAAVLIILFLPLLIVLFIVASVDTRSNGIFCQKRIGQYGKLFIIYKFKTIRDKDEYCSKTGSVLRKYKLDELPQLFNIIKCEMSFVGPRPDIEGYYDKLQGDDRKVLELKPGITSEASIKYSNEETILKAQNEPLFYNDEVLFPDKVKMNLVYLENMSLSNDFKILTKTIFKIFIK</sequence>
<dbReference type="RefSeq" id="WP_089790334.1">
    <property type="nucleotide sequence ID" value="NZ_FOIU01000001.1"/>
</dbReference>
<comment type="similarity">
    <text evidence="1">Belongs to the bacterial sugar transferase family.</text>
</comment>
<dbReference type="Proteomes" id="UP000199469">
    <property type="component" value="Unassembled WGS sequence"/>
</dbReference>
<dbReference type="InterPro" id="IPR003362">
    <property type="entry name" value="Bact_transf"/>
</dbReference>
<proteinExistence type="inferred from homology"/>
<protein>
    <submittedName>
        <fullName evidence="4">Sugar transferase involved in LPS biosynthesis (Colanic, teichoic acid)</fullName>
    </submittedName>
</protein>
<keyword evidence="2" id="KW-0472">Membrane</keyword>
<dbReference type="STRING" id="356305.SAMN05421841_0325"/>
<name>A0A1I0N152_9FLAO</name>
<dbReference type="GO" id="GO:0016780">
    <property type="term" value="F:phosphotransferase activity, for other substituted phosphate groups"/>
    <property type="evidence" value="ECO:0007669"/>
    <property type="project" value="TreeGrafter"/>
</dbReference>
<organism evidence="4 5">
    <name type="scientific">Chryseobacterium wanjuense</name>
    <dbReference type="NCBI Taxonomy" id="356305"/>
    <lineage>
        <taxon>Bacteria</taxon>
        <taxon>Pseudomonadati</taxon>
        <taxon>Bacteroidota</taxon>
        <taxon>Flavobacteriia</taxon>
        <taxon>Flavobacteriales</taxon>
        <taxon>Weeksellaceae</taxon>
        <taxon>Chryseobacterium group</taxon>
        <taxon>Chryseobacterium</taxon>
    </lineage>
</organism>
<dbReference type="Pfam" id="PF02397">
    <property type="entry name" value="Bac_transf"/>
    <property type="match status" value="1"/>
</dbReference>